<name>A0A7J8VUS0_9ROSI</name>
<sequence>MPTQSSSPTPQAMMPTPQPLQIMLGAYPSPYMYPNPYMFPFLSPMPGWITRGTIEELI</sequence>
<dbReference type="AlphaFoldDB" id="A0A7J8VUS0"/>
<evidence type="ECO:0000313" key="2">
    <source>
        <dbReference type="Proteomes" id="UP000593573"/>
    </source>
</evidence>
<dbReference type="Proteomes" id="UP000593573">
    <property type="component" value="Unassembled WGS sequence"/>
</dbReference>
<proteinExistence type="predicted"/>
<reference evidence="1 2" key="1">
    <citation type="journal article" date="2019" name="Genome Biol. Evol.">
        <title>Insights into the evolution of the New World diploid cottons (Gossypium, subgenus Houzingenia) based on genome sequencing.</title>
        <authorList>
            <person name="Grover C.E."/>
            <person name="Arick M.A. 2nd"/>
            <person name="Thrash A."/>
            <person name="Conover J.L."/>
            <person name="Sanders W.S."/>
            <person name="Peterson D.G."/>
            <person name="Frelichowski J.E."/>
            <person name="Scheffler J.A."/>
            <person name="Scheffler B.E."/>
            <person name="Wendel J.F."/>
        </authorList>
    </citation>
    <scope>NUCLEOTIDE SEQUENCE [LARGE SCALE GENOMIC DNA]</scope>
    <source>
        <strain evidence="1">57</strain>
        <tissue evidence="1">Leaf</tissue>
    </source>
</reference>
<gene>
    <name evidence="1" type="ORF">Goklo_002606</name>
</gene>
<protein>
    <submittedName>
        <fullName evidence="1">Uncharacterized protein</fullName>
    </submittedName>
</protein>
<comment type="caution">
    <text evidence="1">The sequence shown here is derived from an EMBL/GenBank/DDBJ whole genome shotgun (WGS) entry which is preliminary data.</text>
</comment>
<organism evidence="1 2">
    <name type="scientific">Gossypium klotzschianum</name>
    <dbReference type="NCBI Taxonomy" id="34286"/>
    <lineage>
        <taxon>Eukaryota</taxon>
        <taxon>Viridiplantae</taxon>
        <taxon>Streptophyta</taxon>
        <taxon>Embryophyta</taxon>
        <taxon>Tracheophyta</taxon>
        <taxon>Spermatophyta</taxon>
        <taxon>Magnoliopsida</taxon>
        <taxon>eudicotyledons</taxon>
        <taxon>Gunneridae</taxon>
        <taxon>Pentapetalae</taxon>
        <taxon>rosids</taxon>
        <taxon>malvids</taxon>
        <taxon>Malvales</taxon>
        <taxon>Malvaceae</taxon>
        <taxon>Malvoideae</taxon>
        <taxon>Gossypium</taxon>
    </lineage>
</organism>
<evidence type="ECO:0000313" key="1">
    <source>
        <dbReference type="EMBL" id="MBA0666159.1"/>
    </source>
</evidence>
<keyword evidence="2" id="KW-1185">Reference proteome</keyword>
<dbReference type="EMBL" id="JABFAB010000012">
    <property type="protein sequence ID" value="MBA0666159.1"/>
    <property type="molecule type" value="Genomic_DNA"/>
</dbReference>
<accession>A0A7J8VUS0</accession>